<feature type="transmembrane region" description="Helical" evidence="10">
    <location>
        <begin position="46"/>
        <end position="73"/>
    </location>
</feature>
<dbReference type="GO" id="GO:0016020">
    <property type="term" value="C:membrane"/>
    <property type="evidence" value="ECO:0007669"/>
    <property type="project" value="UniProtKB-SubCell"/>
</dbReference>
<dbReference type="EMBL" id="JAZGQO010000009">
    <property type="protein sequence ID" value="KAK6178109.1"/>
    <property type="molecule type" value="Genomic_DNA"/>
</dbReference>
<evidence type="ECO:0000256" key="9">
    <source>
        <dbReference type="SAM" id="MobiDB-lite"/>
    </source>
</evidence>
<feature type="transmembrane region" description="Helical" evidence="10">
    <location>
        <begin position="223"/>
        <end position="245"/>
    </location>
</feature>
<evidence type="ECO:0000256" key="7">
    <source>
        <dbReference type="ARBA" id="ARBA00032251"/>
    </source>
</evidence>
<dbReference type="AlphaFoldDB" id="A0AAN8PKD4"/>
<keyword evidence="13" id="KW-1185">Reference proteome</keyword>
<dbReference type="Proteomes" id="UP001347796">
    <property type="component" value="Unassembled WGS sequence"/>
</dbReference>
<dbReference type="PRINTS" id="PR00237">
    <property type="entry name" value="GPCRRHODOPSN"/>
</dbReference>
<feature type="domain" description="G-protein coupled receptors family 1 profile" evidence="11">
    <location>
        <begin position="65"/>
        <end position="330"/>
    </location>
</feature>
<keyword evidence="8" id="KW-0297">G-protein coupled receptor</keyword>
<protein>
    <recommendedName>
        <fullName evidence="3">Thyrotropin-releasing hormone receptor</fullName>
    </recommendedName>
    <alternativeName>
        <fullName evidence="7">Thyroliberin receptor</fullName>
    </alternativeName>
</protein>
<dbReference type="Pfam" id="PF00001">
    <property type="entry name" value="7tm_1"/>
    <property type="match status" value="1"/>
</dbReference>
<comment type="caution">
    <text evidence="12">The sequence shown here is derived from an EMBL/GenBank/DDBJ whole genome shotgun (WGS) entry which is preliminary data.</text>
</comment>
<comment type="similarity">
    <text evidence="8">Belongs to the G-protein coupled receptor 1 family.</text>
</comment>
<keyword evidence="8" id="KW-0807">Transducer</keyword>
<dbReference type="PANTHER" id="PTHR46061">
    <property type="entry name" value="THYROTROPIN-RELEASING HORMONE RECEPTOR"/>
    <property type="match status" value="1"/>
</dbReference>
<dbReference type="Gene3D" id="1.20.1070.10">
    <property type="entry name" value="Rhodopsin 7-helix transmembrane proteins"/>
    <property type="match status" value="1"/>
</dbReference>
<feature type="transmembrane region" description="Helical" evidence="10">
    <location>
        <begin position="167"/>
        <end position="186"/>
    </location>
</feature>
<keyword evidence="4 8" id="KW-0812">Transmembrane</keyword>
<keyword evidence="8" id="KW-0675">Receptor</keyword>
<dbReference type="PROSITE" id="PS00237">
    <property type="entry name" value="G_PROTEIN_RECEP_F1_1"/>
    <property type="match status" value="1"/>
</dbReference>
<evidence type="ECO:0000256" key="1">
    <source>
        <dbReference type="ARBA" id="ARBA00004100"/>
    </source>
</evidence>
<keyword evidence="5 10" id="KW-1133">Transmembrane helix</keyword>
<keyword evidence="6 10" id="KW-0472">Membrane</keyword>
<name>A0AAN8PKD4_PATCE</name>
<evidence type="ECO:0000256" key="5">
    <source>
        <dbReference type="ARBA" id="ARBA00022989"/>
    </source>
</evidence>
<comment type="subcellular location">
    <subcellularLocation>
        <location evidence="2">Membrane</location>
    </subcellularLocation>
</comment>
<dbReference type="PROSITE" id="PS50262">
    <property type="entry name" value="G_PROTEIN_RECEP_F1_2"/>
    <property type="match status" value="1"/>
</dbReference>
<feature type="transmembrane region" description="Helical" evidence="10">
    <location>
        <begin position="274"/>
        <end position="292"/>
    </location>
</feature>
<dbReference type="InterPro" id="IPR017452">
    <property type="entry name" value="GPCR_Rhodpsn_7TM"/>
</dbReference>
<feature type="transmembrane region" description="Helical" evidence="10">
    <location>
        <begin position="312"/>
        <end position="332"/>
    </location>
</feature>
<sequence>MNQSILINETLTELFAHHGAIPPLSENETLQFENITMTHPNHYSPLFRLIAASISAIIFVVGFIGNILVVVVIARTRSMHTPTNCYLLSLAVADVIVLLSATLPSIPEPFFQIDEWRFGRVLCSLLIFLQYVGVDASSASITAFTVERYFAICKPIRAQTMCTVNRAKKIIVGIWILTILYCSPWLGLTDLKQIKQIDGNVIEKCQFRLARPSYLTYFMTDLVIFYIIPFFISAVLYCLIGRILFSNNLTKNISRNENRCDIHAKRHSQSRVQVVRMLFVVVLVFATLWMPYRVMVVYNSFAKHKFMDLWFLLFSRSMIYINSAINPILYNAMSVKFRRAFKNHLCCGTKQPRTPTYVYSEMASDLTVKRPTLKEKQRLRLGEPDTEQESLKLSETST</sequence>
<dbReference type="PANTHER" id="PTHR46061:SF3">
    <property type="entry name" value="THYROTROPIN-RELEASING HORMONE RECEPTOR"/>
    <property type="match status" value="1"/>
</dbReference>
<accession>A0AAN8PKD4</accession>
<gene>
    <name evidence="12" type="ORF">SNE40_012938</name>
</gene>
<dbReference type="CDD" id="cd14995">
    <property type="entry name" value="7tmA_TRH-R"/>
    <property type="match status" value="1"/>
</dbReference>
<evidence type="ECO:0000256" key="10">
    <source>
        <dbReference type="SAM" id="Phobius"/>
    </source>
</evidence>
<evidence type="ECO:0000259" key="11">
    <source>
        <dbReference type="PROSITE" id="PS50262"/>
    </source>
</evidence>
<feature type="region of interest" description="Disordered" evidence="9">
    <location>
        <begin position="376"/>
        <end position="398"/>
    </location>
</feature>
<evidence type="ECO:0000256" key="4">
    <source>
        <dbReference type="ARBA" id="ARBA00022692"/>
    </source>
</evidence>
<comment type="function">
    <text evidence="1">Receptor for thyrotropin-releasing hormone (TRH). Upon ligand binding, this G-protein-coupled receptor triggers activation of the phosphatidylinositol (IP3)-calcium-protein kinase C (PKC) pathway.</text>
</comment>
<proteinExistence type="inferred from homology"/>
<evidence type="ECO:0000256" key="6">
    <source>
        <dbReference type="ARBA" id="ARBA00023136"/>
    </source>
</evidence>
<dbReference type="PRINTS" id="PR01846">
    <property type="entry name" value="TRHRFAMILY"/>
</dbReference>
<feature type="transmembrane region" description="Helical" evidence="10">
    <location>
        <begin position="85"/>
        <end position="106"/>
    </location>
</feature>
<feature type="transmembrane region" description="Helical" evidence="10">
    <location>
        <begin position="118"/>
        <end position="146"/>
    </location>
</feature>
<evidence type="ECO:0000256" key="2">
    <source>
        <dbReference type="ARBA" id="ARBA00004370"/>
    </source>
</evidence>
<reference evidence="12 13" key="1">
    <citation type="submission" date="2024-01" db="EMBL/GenBank/DDBJ databases">
        <title>The genome of the rayed Mediterranean limpet Patella caerulea (Linnaeus, 1758).</title>
        <authorList>
            <person name="Anh-Thu Weber A."/>
            <person name="Halstead-Nussloch G."/>
        </authorList>
    </citation>
    <scope>NUCLEOTIDE SEQUENCE [LARGE SCALE GENOMIC DNA]</scope>
    <source>
        <strain evidence="12">AATW-2023a</strain>
        <tissue evidence="12">Whole specimen</tissue>
    </source>
</reference>
<evidence type="ECO:0000256" key="8">
    <source>
        <dbReference type="RuleBase" id="RU000688"/>
    </source>
</evidence>
<dbReference type="SMART" id="SM01381">
    <property type="entry name" value="7TM_GPCR_Srsx"/>
    <property type="match status" value="1"/>
</dbReference>
<dbReference type="InterPro" id="IPR002120">
    <property type="entry name" value="TRH_rcpt_1"/>
</dbReference>
<dbReference type="InterPro" id="IPR000276">
    <property type="entry name" value="GPCR_Rhodpsn"/>
</dbReference>
<evidence type="ECO:0000313" key="12">
    <source>
        <dbReference type="EMBL" id="KAK6178109.1"/>
    </source>
</evidence>
<dbReference type="GO" id="GO:0004997">
    <property type="term" value="F:thyrotropin-releasing hormone receptor activity"/>
    <property type="evidence" value="ECO:0007669"/>
    <property type="project" value="InterPro"/>
</dbReference>
<evidence type="ECO:0000256" key="3">
    <source>
        <dbReference type="ARBA" id="ARBA00018873"/>
    </source>
</evidence>
<evidence type="ECO:0000313" key="13">
    <source>
        <dbReference type="Proteomes" id="UP001347796"/>
    </source>
</evidence>
<dbReference type="SUPFAM" id="SSF81321">
    <property type="entry name" value="Family A G protein-coupled receptor-like"/>
    <property type="match status" value="1"/>
</dbReference>
<organism evidence="12 13">
    <name type="scientific">Patella caerulea</name>
    <name type="common">Rayed Mediterranean limpet</name>
    <dbReference type="NCBI Taxonomy" id="87958"/>
    <lineage>
        <taxon>Eukaryota</taxon>
        <taxon>Metazoa</taxon>
        <taxon>Spiralia</taxon>
        <taxon>Lophotrochozoa</taxon>
        <taxon>Mollusca</taxon>
        <taxon>Gastropoda</taxon>
        <taxon>Patellogastropoda</taxon>
        <taxon>Patelloidea</taxon>
        <taxon>Patellidae</taxon>
        <taxon>Patella</taxon>
    </lineage>
</organism>